<dbReference type="RefSeq" id="WP_249060407.1">
    <property type="nucleotide sequence ID" value="NZ_JALZWP010000019.1"/>
</dbReference>
<dbReference type="Proteomes" id="UP001202550">
    <property type="component" value="Unassembled WGS sequence"/>
</dbReference>
<evidence type="ECO:0000313" key="1">
    <source>
        <dbReference type="EMBL" id="MCL1629962.1"/>
    </source>
</evidence>
<evidence type="ECO:0000313" key="2">
    <source>
        <dbReference type="Proteomes" id="UP001202550"/>
    </source>
</evidence>
<comment type="caution">
    <text evidence="1">The sequence shown here is derived from an EMBL/GenBank/DDBJ whole genome shotgun (WGS) entry which is preliminary data.</text>
</comment>
<name>A0ABT0M534_9RHOB</name>
<accession>A0ABT0M534</accession>
<keyword evidence="2" id="KW-1185">Reference proteome</keyword>
<gene>
    <name evidence="1" type="ORF">M3N55_14600</name>
</gene>
<proteinExistence type="predicted"/>
<reference evidence="1 2" key="1">
    <citation type="submission" date="2022-05" db="EMBL/GenBank/DDBJ databases">
        <title>Seasonal and diel survey of microbial diversity of the Tyrrhenian coast.</title>
        <authorList>
            <person name="Gattoni G."/>
            <person name="Corral P."/>
        </authorList>
    </citation>
    <scope>NUCLEOTIDE SEQUENCE [LARGE SCALE GENOMIC DNA]</scope>
    <source>
        <strain evidence="1 2">V10</strain>
    </source>
</reference>
<organism evidence="1 2">
    <name type="scientific">Roseinatronobacter domitianus</name>
    <dbReference type="NCBI Taxonomy" id="2940293"/>
    <lineage>
        <taxon>Bacteria</taxon>
        <taxon>Pseudomonadati</taxon>
        <taxon>Pseudomonadota</taxon>
        <taxon>Alphaproteobacteria</taxon>
        <taxon>Rhodobacterales</taxon>
        <taxon>Paracoccaceae</taxon>
        <taxon>Roseinatronobacter</taxon>
    </lineage>
</organism>
<protein>
    <submittedName>
        <fullName evidence="1">Uncharacterized protein</fullName>
    </submittedName>
</protein>
<dbReference type="EMBL" id="JALZWP010000019">
    <property type="protein sequence ID" value="MCL1629962.1"/>
    <property type="molecule type" value="Genomic_DNA"/>
</dbReference>
<sequence length="70" mass="7340">MVEKKNPCALAGATGAGLLCYAKAPSNQSVALSQQSDNAFNRANGVFEMVNPANQSTLWLATAHFQGAWA</sequence>